<dbReference type="Pfam" id="PF08713">
    <property type="entry name" value="DNA_alkylation"/>
    <property type="match status" value="1"/>
</dbReference>
<dbReference type="RefSeq" id="WP_306954190.1">
    <property type="nucleotide sequence ID" value="NZ_JAURUO010000007.1"/>
</dbReference>
<dbReference type="Proteomes" id="UP001229209">
    <property type="component" value="Unassembled WGS sequence"/>
</dbReference>
<evidence type="ECO:0000313" key="2">
    <source>
        <dbReference type="Proteomes" id="UP001229209"/>
    </source>
</evidence>
<organism evidence="1 2">
    <name type="scientific">Alicyclobacillus tolerans</name>
    <dbReference type="NCBI Taxonomy" id="90970"/>
    <lineage>
        <taxon>Bacteria</taxon>
        <taxon>Bacillati</taxon>
        <taxon>Bacillota</taxon>
        <taxon>Bacilli</taxon>
        <taxon>Bacillales</taxon>
        <taxon>Alicyclobacillaceae</taxon>
        <taxon>Alicyclobacillus</taxon>
    </lineage>
</organism>
<sequence>MRHVSVEEWKKQFDDALIQRSVRGMIHALQSQSTTHAGTARAQVKRTAIYTIERYFQSELDTLFQIAIELCKSKNSTAEEIGSQLLVPCYHLDPCKVEHVLQDLADSPNWEVREWVADACGSILVTHFENFYPSIHSWAKNESENVRRAVVLALMYAGKSRNPQFSNRILNILELLLSDRSTYVKENLGPFAIGSALIKYYPDEVLAWLRRCVLSNDEQVRWNVAMVFHAAVGAHYALEAKDIIDILLKDERPYVQGAVNKALKNIRKRCPEYFEPFSS</sequence>
<proteinExistence type="predicted"/>
<keyword evidence="2" id="KW-1185">Reference proteome</keyword>
<dbReference type="Gene3D" id="1.25.10.90">
    <property type="match status" value="2"/>
</dbReference>
<accession>A0ABT9LWD4</accession>
<evidence type="ECO:0000313" key="1">
    <source>
        <dbReference type="EMBL" id="MDP9728562.1"/>
    </source>
</evidence>
<dbReference type="SUPFAM" id="SSF48371">
    <property type="entry name" value="ARM repeat"/>
    <property type="match status" value="1"/>
</dbReference>
<reference evidence="1 2" key="1">
    <citation type="submission" date="2023-07" db="EMBL/GenBank/DDBJ databases">
        <title>Genomic Encyclopedia of Type Strains, Phase IV (KMG-IV): sequencing the most valuable type-strain genomes for metagenomic binning, comparative biology and taxonomic classification.</title>
        <authorList>
            <person name="Goeker M."/>
        </authorList>
    </citation>
    <scope>NUCLEOTIDE SEQUENCE [LARGE SCALE GENOMIC DNA]</scope>
    <source>
        <strain evidence="1 2">DSM 25924</strain>
    </source>
</reference>
<protein>
    <submittedName>
        <fullName evidence="1">3-methyladenine DNA glycosylase AlkD</fullName>
    </submittedName>
</protein>
<comment type="caution">
    <text evidence="1">The sequence shown here is derived from an EMBL/GenBank/DDBJ whole genome shotgun (WGS) entry which is preliminary data.</text>
</comment>
<name>A0ABT9LWD4_9BACL</name>
<dbReference type="EMBL" id="JAURUO010000007">
    <property type="protein sequence ID" value="MDP9728562.1"/>
    <property type="molecule type" value="Genomic_DNA"/>
</dbReference>
<dbReference type="InterPro" id="IPR014825">
    <property type="entry name" value="DNA_alkylation"/>
</dbReference>
<dbReference type="InterPro" id="IPR016024">
    <property type="entry name" value="ARM-type_fold"/>
</dbReference>
<gene>
    <name evidence="1" type="ORF">J2S04_001512</name>
</gene>